<comment type="caution">
    <text evidence="1">The sequence shown here is derived from an EMBL/GenBank/DDBJ whole genome shotgun (WGS) entry which is preliminary data.</text>
</comment>
<dbReference type="InterPro" id="IPR011042">
    <property type="entry name" value="6-blade_b-propeller_TolB-like"/>
</dbReference>
<evidence type="ECO:0000313" key="2">
    <source>
        <dbReference type="Proteomes" id="UP001199363"/>
    </source>
</evidence>
<evidence type="ECO:0000313" key="1">
    <source>
        <dbReference type="EMBL" id="MCB7283236.1"/>
    </source>
</evidence>
<dbReference type="RefSeq" id="WP_119064506.1">
    <property type="nucleotide sequence ID" value="NZ_CAXTCG010000024.1"/>
</dbReference>
<dbReference type="Proteomes" id="UP001199363">
    <property type="component" value="Unassembled WGS sequence"/>
</dbReference>
<gene>
    <name evidence="1" type="ORF">LI282_19665</name>
</gene>
<protein>
    <submittedName>
        <fullName evidence="1">6-bladed beta-propeller</fullName>
    </submittedName>
</protein>
<dbReference type="Pfam" id="PF17170">
    <property type="entry name" value="DUF5128"/>
    <property type="match status" value="1"/>
</dbReference>
<organism evidence="1 2">
    <name type="scientific">Phocaeicola vulgatus</name>
    <name type="common">Bacteroides vulgatus</name>
    <dbReference type="NCBI Taxonomy" id="821"/>
    <lineage>
        <taxon>Bacteria</taxon>
        <taxon>Pseudomonadati</taxon>
        <taxon>Bacteroidota</taxon>
        <taxon>Bacteroidia</taxon>
        <taxon>Bacteroidales</taxon>
        <taxon>Bacteroidaceae</taxon>
        <taxon>Phocaeicola</taxon>
    </lineage>
</organism>
<dbReference type="EMBL" id="JAJCQG010000092">
    <property type="protein sequence ID" value="MCB7283236.1"/>
    <property type="molecule type" value="Genomic_DNA"/>
</dbReference>
<dbReference type="AlphaFoldDB" id="A0AAP2WT57"/>
<dbReference type="PROSITE" id="PS51257">
    <property type="entry name" value="PROKAR_LIPOPROTEIN"/>
    <property type="match status" value="1"/>
</dbReference>
<sequence length="390" mass="45203">MKLICYLMFFLFFGITSCTSTSKKELKYENGTIDVINLKLYQKENIIRLSEIADSIHYISLETSDSCLIGAIDKILRTDNSDIIVVDKDVASSIFVFNDEGRFKCRIGTRGLGMAEYIKIEDVTYGYGFIYVWDSVQKKVLKYSENGDFLDSYKFDYTAYSLCCINENLLSFCCDYTPNYSLYKDKKYPSVIYFNTAENEIAGYLYFNEDVNNLAYTSTLNNLYDKNLYLPLNDTIYRLDADLISAKCILKYDDKYLLYKNEYIERSYTERMTVNDAEEACNKGKFPQLITYFSCDSVHLLFMRMNGFLYSGFYYPDTKEYKEASSLGKIPIENDIDKSFLFSPRCVEGNKVYCVIEPSEIPENNNLPINVGIDDNPVLAEIYMKYGNKK</sequence>
<accession>A0AAP2WT57</accession>
<name>A0AAP2WT57_PHOVU</name>
<proteinExistence type="predicted"/>
<reference evidence="1" key="1">
    <citation type="submission" date="2021-10" db="EMBL/GenBank/DDBJ databases">
        <title>Collection of gut derived symbiotic bacterial strains cultured from healthy donors.</title>
        <authorList>
            <person name="Lin H."/>
            <person name="Littmann E."/>
            <person name="Kohout C."/>
            <person name="Pamer E.G."/>
        </authorList>
    </citation>
    <scope>NUCLEOTIDE SEQUENCE</scope>
    <source>
        <strain evidence="1">DFI.1.167</strain>
    </source>
</reference>
<dbReference type="Gene3D" id="2.120.10.30">
    <property type="entry name" value="TolB, C-terminal domain"/>
    <property type="match status" value="1"/>
</dbReference>